<feature type="domain" description="Carrier" evidence="3">
    <location>
        <begin position="1"/>
        <end position="77"/>
    </location>
</feature>
<evidence type="ECO:0000256" key="2">
    <source>
        <dbReference type="ARBA" id="ARBA00022553"/>
    </source>
</evidence>
<dbReference type="PANTHER" id="PTHR20863:SF76">
    <property type="entry name" value="CARRIER DOMAIN-CONTAINING PROTEIN"/>
    <property type="match status" value="1"/>
</dbReference>
<dbReference type="Gene3D" id="1.10.1200.10">
    <property type="entry name" value="ACP-like"/>
    <property type="match status" value="1"/>
</dbReference>
<reference evidence="4" key="1">
    <citation type="submission" date="2022-10" db="EMBL/GenBank/DDBJ databases">
        <title>Chitiniphilus purpureus sp. nov., a novel chitin-degrading bacterium isolated from crawfish pond sediment.</title>
        <authorList>
            <person name="Li K."/>
        </authorList>
    </citation>
    <scope>NUCLEOTIDE SEQUENCE</scope>
    <source>
        <strain evidence="4">CD1</strain>
    </source>
</reference>
<keyword evidence="2" id="KW-0597">Phosphoprotein</keyword>
<dbReference type="InterPro" id="IPR003231">
    <property type="entry name" value="ACP"/>
</dbReference>
<dbReference type="PANTHER" id="PTHR20863">
    <property type="entry name" value="ACYL CARRIER PROTEIN"/>
    <property type="match status" value="1"/>
</dbReference>
<dbReference type="InterPro" id="IPR036736">
    <property type="entry name" value="ACP-like_sf"/>
</dbReference>
<dbReference type="RefSeq" id="WP_263126562.1">
    <property type="nucleotide sequence ID" value="NZ_CP106753.1"/>
</dbReference>
<organism evidence="4 5">
    <name type="scientific">Chitiniphilus purpureus</name>
    <dbReference type="NCBI Taxonomy" id="2981137"/>
    <lineage>
        <taxon>Bacteria</taxon>
        <taxon>Pseudomonadati</taxon>
        <taxon>Pseudomonadota</taxon>
        <taxon>Betaproteobacteria</taxon>
        <taxon>Neisseriales</taxon>
        <taxon>Chitinibacteraceae</taxon>
        <taxon>Chitiniphilus</taxon>
    </lineage>
</organism>
<evidence type="ECO:0000256" key="1">
    <source>
        <dbReference type="ARBA" id="ARBA00022450"/>
    </source>
</evidence>
<evidence type="ECO:0000259" key="3">
    <source>
        <dbReference type="PROSITE" id="PS50075"/>
    </source>
</evidence>
<evidence type="ECO:0000313" key="5">
    <source>
        <dbReference type="Proteomes" id="UP001061302"/>
    </source>
</evidence>
<dbReference type="Proteomes" id="UP001061302">
    <property type="component" value="Chromosome"/>
</dbReference>
<dbReference type="InterPro" id="IPR009081">
    <property type="entry name" value="PP-bd_ACP"/>
</dbReference>
<dbReference type="EMBL" id="CP106753">
    <property type="protein sequence ID" value="UXY17132.1"/>
    <property type="molecule type" value="Genomic_DNA"/>
</dbReference>
<dbReference type="SUPFAM" id="SSF47336">
    <property type="entry name" value="ACP-like"/>
    <property type="match status" value="1"/>
</dbReference>
<protein>
    <submittedName>
        <fullName evidence="4">Acyl carrier protein</fullName>
    </submittedName>
</protein>
<proteinExistence type="predicted"/>
<gene>
    <name evidence="4" type="ORF">N8I74_09030</name>
</gene>
<accession>A0ABY6DSY4</accession>
<evidence type="ECO:0000313" key="4">
    <source>
        <dbReference type="EMBL" id="UXY17132.1"/>
    </source>
</evidence>
<keyword evidence="1" id="KW-0596">Phosphopantetheine</keyword>
<dbReference type="Pfam" id="PF00550">
    <property type="entry name" value="PP-binding"/>
    <property type="match status" value="1"/>
</dbReference>
<name>A0ABY6DSY4_9NEIS</name>
<dbReference type="PROSITE" id="PS50075">
    <property type="entry name" value="CARRIER"/>
    <property type="match status" value="1"/>
</dbReference>
<sequence length="83" mass="9143">MEDGIQTLVNQLLVEISGTRKTIAPTKHLVEDLGFDSLKMVDLMMAIEERFDVAIPVADATRIRTVSDLYQAIARVANAPFPA</sequence>
<keyword evidence="5" id="KW-1185">Reference proteome</keyword>